<dbReference type="GO" id="GO:0009055">
    <property type="term" value="F:electron transfer activity"/>
    <property type="evidence" value="ECO:0007669"/>
    <property type="project" value="InterPro"/>
</dbReference>
<dbReference type="InterPro" id="IPR008972">
    <property type="entry name" value="Cupredoxin"/>
</dbReference>
<sequence length="129" mass="14820">MKNSNYSFLAYFLIISFFTNCFSEAREFIVDGKENSWKIPSSPNEFNKWAEKTRFRIGDYIDSVLQVNEEDYNNCNKAQPIKSYEDGVTKILLDRSGPFFFISGANGHCEKGQKLDVIVLSPKHSSSIR</sequence>
<evidence type="ECO:0000313" key="13">
    <source>
        <dbReference type="Proteomes" id="UP000004994"/>
    </source>
</evidence>
<evidence type="ECO:0000256" key="9">
    <source>
        <dbReference type="ARBA" id="ARBA00035011"/>
    </source>
</evidence>
<keyword evidence="7" id="KW-0325">Glycoprotein</keyword>
<keyword evidence="3" id="KW-0336">GPI-anchor</keyword>
<keyword evidence="4 10" id="KW-0732">Signal</keyword>
<evidence type="ECO:0000256" key="7">
    <source>
        <dbReference type="ARBA" id="ARBA00023180"/>
    </source>
</evidence>
<dbReference type="Gene3D" id="2.60.40.420">
    <property type="entry name" value="Cupredoxins - blue copper proteins"/>
    <property type="match status" value="1"/>
</dbReference>
<dbReference type="Gramene" id="Solyc12g010000.2.1">
    <property type="protein sequence ID" value="Solyc12g010000.2.1"/>
    <property type="gene ID" value="Solyc12g010000.2"/>
</dbReference>
<dbReference type="Proteomes" id="UP000004994">
    <property type="component" value="Chromosome 12"/>
</dbReference>
<dbReference type="OMA" id="KEHCDKG"/>
<keyword evidence="5" id="KW-0472">Membrane</keyword>
<evidence type="ECO:0000313" key="12">
    <source>
        <dbReference type="EnsemblPlants" id="Solyc12g010000.2.1"/>
    </source>
</evidence>
<evidence type="ECO:0000256" key="10">
    <source>
        <dbReference type="SAM" id="SignalP"/>
    </source>
</evidence>
<evidence type="ECO:0000256" key="3">
    <source>
        <dbReference type="ARBA" id="ARBA00022622"/>
    </source>
</evidence>
<evidence type="ECO:0000256" key="2">
    <source>
        <dbReference type="ARBA" id="ARBA00022475"/>
    </source>
</evidence>
<evidence type="ECO:0000256" key="1">
    <source>
        <dbReference type="ARBA" id="ARBA00004609"/>
    </source>
</evidence>
<evidence type="ECO:0000256" key="5">
    <source>
        <dbReference type="ARBA" id="ARBA00023136"/>
    </source>
</evidence>
<dbReference type="PANTHER" id="PTHR33021">
    <property type="entry name" value="BLUE COPPER PROTEIN"/>
    <property type="match status" value="1"/>
</dbReference>
<evidence type="ECO:0000256" key="6">
    <source>
        <dbReference type="ARBA" id="ARBA00023157"/>
    </source>
</evidence>
<dbReference type="PROSITE" id="PS51485">
    <property type="entry name" value="PHYTOCYANIN"/>
    <property type="match status" value="1"/>
</dbReference>
<dbReference type="SUPFAM" id="SSF49503">
    <property type="entry name" value="Cupredoxins"/>
    <property type="match status" value="1"/>
</dbReference>
<dbReference type="Pfam" id="PF02298">
    <property type="entry name" value="Cu_bind_like"/>
    <property type="match status" value="1"/>
</dbReference>
<feature type="signal peptide" evidence="10">
    <location>
        <begin position="1"/>
        <end position="25"/>
    </location>
</feature>
<dbReference type="InterPro" id="IPR041846">
    <property type="entry name" value="ENL_dom"/>
</dbReference>
<evidence type="ECO:0000256" key="8">
    <source>
        <dbReference type="ARBA" id="ARBA00023288"/>
    </source>
</evidence>
<proteinExistence type="inferred from homology"/>
<keyword evidence="8" id="KW-0449">Lipoprotein</keyword>
<evidence type="ECO:0000256" key="4">
    <source>
        <dbReference type="ARBA" id="ARBA00022729"/>
    </source>
</evidence>
<keyword evidence="6" id="KW-1015">Disulfide bond</keyword>
<dbReference type="STRING" id="4081.A0A3Q7J477"/>
<feature type="chain" id="PRO_5018571938" description="Phytocyanin domain-containing protein" evidence="10">
    <location>
        <begin position="26"/>
        <end position="129"/>
    </location>
</feature>
<dbReference type="InParanoid" id="A0A3Q7J477"/>
<keyword evidence="13" id="KW-1185">Reference proteome</keyword>
<dbReference type="GO" id="GO:0098552">
    <property type="term" value="C:side of membrane"/>
    <property type="evidence" value="ECO:0007669"/>
    <property type="project" value="UniProtKB-KW"/>
</dbReference>
<dbReference type="PANTHER" id="PTHR33021:SF505">
    <property type="entry name" value="EARLY NODULIN-LIKE PROTEIN 1"/>
    <property type="match status" value="1"/>
</dbReference>
<name>A0A3Q7J477_SOLLC</name>
<dbReference type="EnsemblPlants" id="Solyc12g010000.2.1">
    <property type="protein sequence ID" value="Solyc12g010000.2.1"/>
    <property type="gene ID" value="Solyc12g010000.2"/>
</dbReference>
<feature type="domain" description="Phytocyanin" evidence="11">
    <location>
        <begin position="26"/>
        <end position="121"/>
    </location>
</feature>
<dbReference type="InterPro" id="IPR039391">
    <property type="entry name" value="Phytocyanin-like"/>
</dbReference>
<keyword evidence="2" id="KW-1003">Cell membrane</keyword>
<dbReference type="AlphaFoldDB" id="A0A3Q7J477"/>
<dbReference type="CDD" id="cd11019">
    <property type="entry name" value="OsENODL1_like"/>
    <property type="match status" value="1"/>
</dbReference>
<comment type="similarity">
    <text evidence="9">Belongs to the early nodulin-like (ENODL) family.</text>
</comment>
<reference evidence="12" key="1">
    <citation type="journal article" date="2012" name="Nature">
        <title>The tomato genome sequence provides insights into fleshy fruit evolution.</title>
        <authorList>
            <consortium name="Tomato Genome Consortium"/>
        </authorList>
    </citation>
    <scope>NUCLEOTIDE SEQUENCE [LARGE SCALE GENOMIC DNA]</scope>
    <source>
        <strain evidence="12">cv. Heinz 1706</strain>
    </source>
</reference>
<organism evidence="12">
    <name type="scientific">Solanum lycopersicum</name>
    <name type="common">Tomato</name>
    <name type="synonym">Lycopersicon esculentum</name>
    <dbReference type="NCBI Taxonomy" id="4081"/>
    <lineage>
        <taxon>Eukaryota</taxon>
        <taxon>Viridiplantae</taxon>
        <taxon>Streptophyta</taxon>
        <taxon>Embryophyta</taxon>
        <taxon>Tracheophyta</taxon>
        <taxon>Spermatophyta</taxon>
        <taxon>Magnoliopsida</taxon>
        <taxon>eudicotyledons</taxon>
        <taxon>Gunneridae</taxon>
        <taxon>Pentapetalae</taxon>
        <taxon>asterids</taxon>
        <taxon>lamiids</taxon>
        <taxon>Solanales</taxon>
        <taxon>Solanaceae</taxon>
        <taxon>Solanoideae</taxon>
        <taxon>Solaneae</taxon>
        <taxon>Solanum</taxon>
        <taxon>Solanum subgen. Lycopersicon</taxon>
    </lineage>
</organism>
<protein>
    <recommendedName>
        <fullName evidence="11">Phytocyanin domain-containing protein</fullName>
    </recommendedName>
</protein>
<evidence type="ECO:0000259" key="11">
    <source>
        <dbReference type="PROSITE" id="PS51485"/>
    </source>
</evidence>
<dbReference type="InterPro" id="IPR003245">
    <property type="entry name" value="Phytocyanin_dom"/>
</dbReference>
<comment type="subcellular location">
    <subcellularLocation>
        <location evidence="1">Cell membrane</location>
        <topology evidence="1">Lipid-anchor</topology>
        <topology evidence="1">GPI-anchor</topology>
    </subcellularLocation>
</comment>
<dbReference type="GO" id="GO:0005886">
    <property type="term" value="C:plasma membrane"/>
    <property type="evidence" value="ECO:0000318"/>
    <property type="project" value="GO_Central"/>
</dbReference>
<reference evidence="12" key="2">
    <citation type="submission" date="2019-01" db="UniProtKB">
        <authorList>
            <consortium name="EnsemblPlants"/>
        </authorList>
    </citation>
    <scope>IDENTIFICATION</scope>
    <source>
        <strain evidence="12">cv. Heinz 1706</strain>
    </source>
</reference>
<accession>A0A3Q7J477</accession>
<dbReference type="PaxDb" id="4081-Solyc12g010000.1.1"/>